<sequence length="86" mass="9501">MFRRLSVAPARWAVAAASSISASSIAASPRWYATKNEAPADDAEFEVFEDDLWFLDELFDEGAGDLFTYIPEVDANLLGSDQTRPK</sequence>
<evidence type="ECO:0000313" key="2">
    <source>
        <dbReference type="Proteomes" id="UP000038009"/>
    </source>
</evidence>
<organism evidence="1 2">
    <name type="scientific">Leptomonas seymouri</name>
    <dbReference type="NCBI Taxonomy" id="5684"/>
    <lineage>
        <taxon>Eukaryota</taxon>
        <taxon>Discoba</taxon>
        <taxon>Euglenozoa</taxon>
        <taxon>Kinetoplastea</taxon>
        <taxon>Metakinetoplastina</taxon>
        <taxon>Trypanosomatida</taxon>
        <taxon>Trypanosomatidae</taxon>
        <taxon>Leishmaniinae</taxon>
        <taxon>Leptomonas</taxon>
    </lineage>
</organism>
<evidence type="ECO:0000313" key="1">
    <source>
        <dbReference type="EMBL" id="KPI89293.1"/>
    </source>
</evidence>
<name>A0A0N1PD71_LEPSE</name>
<reference evidence="1 2" key="1">
    <citation type="journal article" date="2015" name="PLoS Pathog.">
        <title>Leptomonas seymouri: Adaptations to the Dixenous Life Cycle Analyzed by Genome Sequencing, Transcriptome Profiling and Co-infection with Leishmania donovani.</title>
        <authorList>
            <person name="Kraeva N."/>
            <person name="Butenko A."/>
            <person name="Hlavacova J."/>
            <person name="Kostygov A."/>
            <person name="Myskova J."/>
            <person name="Grybchuk D."/>
            <person name="Lestinova T."/>
            <person name="Votypka J."/>
            <person name="Volf P."/>
            <person name="Opperdoes F."/>
            <person name="Flegontov P."/>
            <person name="Lukes J."/>
            <person name="Yurchenko V."/>
        </authorList>
    </citation>
    <scope>NUCLEOTIDE SEQUENCE [LARGE SCALE GENOMIC DNA]</scope>
    <source>
        <strain evidence="1 2">ATCC 30220</strain>
    </source>
</reference>
<dbReference type="AlphaFoldDB" id="A0A0N1PD71"/>
<gene>
    <name evidence="1" type="ORF">ABL78_1626</name>
</gene>
<comment type="caution">
    <text evidence="1">The sequence shown here is derived from an EMBL/GenBank/DDBJ whole genome shotgun (WGS) entry which is preliminary data.</text>
</comment>
<keyword evidence="2" id="KW-1185">Reference proteome</keyword>
<proteinExistence type="predicted"/>
<dbReference type="VEuPathDB" id="TriTrypDB:Lsey_0027_0440"/>
<accession>A0A0N1PD71</accession>
<dbReference type="Proteomes" id="UP000038009">
    <property type="component" value="Unassembled WGS sequence"/>
</dbReference>
<dbReference type="EMBL" id="LJSK01000027">
    <property type="protein sequence ID" value="KPI89293.1"/>
    <property type="molecule type" value="Genomic_DNA"/>
</dbReference>
<protein>
    <submittedName>
        <fullName evidence="1">Uncharacterized protein</fullName>
    </submittedName>
</protein>
<dbReference type="OMA" id="TAMPARW"/>